<accession>A0A1E7KTY8</accession>
<keyword evidence="2" id="KW-1185">Reference proteome</keyword>
<organism evidence="1 2">
    <name type="scientific">Streptomyces nanshensis</name>
    <dbReference type="NCBI Taxonomy" id="518642"/>
    <lineage>
        <taxon>Bacteria</taxon>
        <taxon>Bacillati</taxon>
        <taxon>Actinomycetota</taxon>
        <taxon>Actinomycetes</taxon>
        <taxon>Kitasatosporales</taxon>
        <taxon>Streptomycetaceae</taxon>
        <taxon>Streptomyces</taxon>
    </lineage>
</organism>
<reference evidence="1 2" key="1">
    <citation type="journal article" date="2016" name="Front. Microbiol.">
        <title>Comparative Genomics Analysis of Streptomyces Species Reveals Their Adaptation to the Marine Environment and Their Diversity at the Genomic Level.</title>
        <authorList>
            <person name="Tian X."/>
            <person name="Zhang Z."/>
            <person name="Yang T."/>
            <person name="Chen M."/>
            <person name="Li J."/>
            <person name="Chen F."/>
            <person name="Yang J."/>
            <person name="Li W."/>
            <person name="Zhang B."/>
            <person name="Zhang Z."/>
            <person name="Wu J."/>
            <person name="Zhang C."/>
            <person name="Long L."/>
            <person name="Xiao J."/>
        </authorList>
    </citation>
    <scope>NUCLEOTIDE SEQUENCE [LARGE SCALE GENOMIC DNA]</scope>
    <source>
        <strain evidence="1 2">SCSIO 10429</strain>
    </source>
</reference>
<dbReference type="AlphaFoldDB" id="A0A1E7KTY8"/>
<dbReference type="Proteomes" id="UP000176005">
    <property type="component" value="Unassembled WGS sequence"/>
</dbReference>
<proteinExistence type="predicted"/>
<protein>
    <submittedName>
        <fullName evidence="1">Uncharacterized protein</fullName>
    </submittedName>
</protein>
<name>A0A1E7KTY8_9ACTN</name>
<dbReference type="EMBL" id="LJGW01000520">
    <property type="protein sequence ID" value="OEV07380.1"/>
    <property type="molecule type" value="Genomic_DNA"/>
</dbReference>
<gene>
    <name evidence="1" type="ORF">AN218_29330</name>
</gene>
<evidence type="ECO:0000313" key="1">
    <source>
        <dbReference type="EMBL" id="OEV07380.1"/>
    </source>
</evidence>
<evidence type="ECO:0000313" key="2">
    <source>
        <dbReference type="Proteomes" id="UP000176005"/>
    </source>
</evidence>
<sequence>MLREAGYTMMGTAGETVGGEAAAAMLTDVWDMVDVRCATCGEQFRRSVVHVLASSWRGGDHCPHLDWAGLVRQHTEYFAAHGLARNFDGYAKLTQPVPAVCLGCGTERKVSLSALAQNASPCPRCAEAVDPDLPHLVYLIHFAELELTKVGITNTEGRRHDRIKAHLARGGSLIETVIVPNREAALTVERHVLDQMSGYRQGATARHLPQGGWTETWHDSAPGVALSEVVQSLSQSNAPGFDRLERLESFFAHEPITVEEAAGFVTIEEVAVDDDVVHVIGLSAPREEVLREVRRRRMHHQTSDRKPSQG</sequence>
<comment type="caution">
    <text evidence="1">The sequence shown here is derived from an EMBL/GenBank/DDBJ whole genome shotgun (WGS) entry which is preliminary data.</text>
</comment>